<dbReference type="EMBL" id="QNRF01000005">
    <property type="protein sequence ID" value="RBO82743.1"/>
    <property type="molecule type" value="Genomic_DNA"/>
</dbReference>
<evidence type="ECO:0000313" key="1">
    <source>
        <dbReference type="EMBL" id="RBO82743.1"/>
    </source>
</evidence>
<comment type="caution">
    <text evidence="1">The sequence shown here is derived from an EMBL/GenBank/DDBJ whole genome shotgun (WGS) entry which is preliminary data.</text>
</comment>
<keyword evidence="2" id="KW-1185">Reference proteome</keyword>
<dbReference type="InterPro" id="IPR003749">
    <property type="entry name" value="ThiS/MoaD-like"/>
</dbReference>
<dbReference type="RefSeq" id="WP_113874694.1">
    <property type="nucleotide sequence ID" value="NZ_QNRF01000005.1"/>
</dbReference>
<gene>
    <name evidence="1" type="ORF">DFP76_105216</name>
</gene>
<evidence type="ECO:0000313" key="2">
    <source>
        <dbReference type="Proteomes" id="UP000252086"/>
    </source>
</evidence>
<dbReference type="InterPro" id="IPR016155">
    <property type="entry name" value="Mopterin_synth/thiamin_S_b"/>
</dbReference>
<proteinExistence type="predicted"/>
<dbReference type="Proteomes" id="UP000252086">
    <property type="component" value="Unassembled WGS sequence"/>
</dbReference>
<protein>
    <submittedName>
        <fullName evidence="1">Molybdopterin synthase subunit MoaD</fullName>
    </submittedName>
</protein>
<name>A0A366CY55_9GAMM</name>
<dbReference type="SUPFAM" id="SSF54285">
    <property type="entry name" value="MoaD/ThiS"/>
    <property type="match status" value="1"/>
</dbReference>
<accession>A0A366CY55</accession>
<dbReference type="Gene3D" id="3.10.20.30">
    <property type="match status" value="1"/>
</dbReference>
<reference evidence="1 2" key="1">
    <citation type="submission" date="2018-06" db="EMBL/GenBank/DDBJ databases">
        <title>Genomic Encyclopedia of Type Strains, Phase III (KMG-III): the genomes of soil and plant-associated and newly described type strains.</title>
        <authorList>
            <person name="Whitman W."/>
        </authorList>
    </citation>
    <scope>NUCLEOTIDE SEQUENCE [LARGE SCALE GENOMIC DNA]</scope>
    <source>
        <strain evidence="1 2">CECT 7732</strain>
    </source>
</reference>
<dbReference type="OrthoDB" id="9801945at2"/>
<sequence length="84" mass="9296">MSQINVVFFASLREKLAMAEYQLEVELPLSVVDLKKTLASEIEAGHHLLDKGVHSSVDFEFTRDNDMIPTSAREVAFFPAVTGG</sequence>
<dbReference type="AlphaFoldDB" id="A0A366CY55"/>
<dbReference type="InterPro" id="IPR012675">
    <property type="entry name" value="Beta-grasp_dom_sf"/>
</dbReference>
<organism evidence="1 2">
    <name type="scientific">Marinomonas aquiplantarum</name>
    <dbReference type="NCBI Taxonomy" id="491951"/>
    <lineage>
        <taxon>Bacteria</taxon>
        <taxon>Pseudomonadati</taxon>
        <taxon>Pseudomonadota</taxon>
        <taxon>Gammaproteobacteria</taxon>
        <taxon>Oceanospirillales</taxon>
        <taxon>Oceanospirillaceae</taxon>
        <taxon>Marinomonas</taxon>
    </lineage>
</organism>
<dbReference type="Pfam" id="PF02597">
    <property type="entry name" value="ThiS"/>
    <property type="match status" value="1"/>
</dbReference>